<protein>
    <submittedName>
        <fullName evidence="2">Putative baseplate assembly protein</fullName>
    </submittedName>
</protein>
<dbReference type="OrthoDB" id="8775at10239"/>
<reference evidence="2 3" key="1">
    <citation type="journal article" date="2015" name="Genome Announc.">
        <title>Genomic Analysis of Broad-Host-Range Enterobacteriophage Av-05.</title>
        <authorList>
            <person name="Amarillas L."/>
            <person name="Lopez-Cuevas O."/>
            <person name="Leon-Felix J."/>
            <person name="Castro-Del Campo N."/>
            <person name="Gerba C.P."/>
            <person name="Chaidez C."/>
        </authorList>
    </citation>
    <scope>NUCLEOTIDE SEQUENCE [LARGE SCALE GENOMIC DNA]</scope>
</reference>
<evidence type="ECO:0000259" key="1">
    <source>
        <dbReference type="Pfam" id="PF18352"/>
    </source>
</evidence>
<dbReference type="EMBL" id="KM190144">
    <property type="protein sequence ID" value="AII27637.1"/>
    <property type="molecule type" value="Genomic_DNA"/>
</dbReference>
<evidence type="ECO:0000313" key="2">
    <source>
        <dbReference type="EMBL" id="AII27637.1"/>
    </source>
</evidence>
<organism evidence="2 3">
    <name type="scientific">Escherichia phage Av-05</name>
    <dbReference type="NCBI Taxonomy" id="1527519"/>
    <lineage>
        <taxon>Viruses</taxon>
        <taxon>Duplodnaviria</taxon>
        <taxon>Heunggongvirae</taxon>
        <taxon>Uroviricota</taxon>
        <taxon>Caudoviricetes</taxon>
        <taxon>Vequintavirinae</taxon>
        <taxon>Avunavirus</taxon>
        <taxon>Avunavirus Av05</taxon>
    </lineage>
</organism>
<feature type="domain" description="Phage protein Gp138 N-terminal" evidence="1">
    <location>
        <begin position="28"/>
        <end position="95"/>
    </location>
</feature>
<dbReference type="InterPro" id="IPR041599">
    <property type="entry name" value="Gp138_N"/>
</dbReference>
<dbReference type="GeneID" id="22475435"/>
<keyword evidence="3" id="KW-1185">Reference proteome</keyword>
<dbReference type="Pfam" id="PF18352">
    <property type="entry name" value="Gp138_N"/>
    <property type="match status" value="1"/>
</dbReference>
<dbReference type="Proteomes" id="UP000028961">
    <property type="component" value="Segment"/>
</dbReference>
<dbReference type="KEGG" id="vg:22475435"/>
<dbReference type="InterPro" id="IPR037026">
    <property type="entry name" value="Vgr_OB-fold_dom_sf"/>
</dbReference>
<accession>A0A076G818</accession>
<dbReference type="RefSeq" id="YP_009111168.1">
    <property type="nucleotide sequence ID" value="NC_025830.1"/>
</dbReference>
<name>A0A076G818_9CAUD</name>
<evidence type="ECO:0000313" key="3">
    <source>
        <dbReference type="Proteomes" id="UP000028961"/>
    </source>
</evidence>
<gene>
    <name evidence="2" type="ORF">Av05_0094</name>
</gene>
<sequence>MAAIQRMDAALNQWFARQARDIHTGLRAKVVEVDYSIPSATVQPLASTNFDDGTVDAYPAVFDVPLSMPSANGGKARLTLPVKPGDIVGLSFSERNESDANDLTTHGLFPGWSIIGVHSDGNAMVIDPNNVELWNDQVHFSLAPEGDFVLKGPVGTFTVDKDGKMSFTNGSATLTAKPDGNIEMNGAKVTPDGNIVTARGVNLNDFYDWFARHTHHYVWTDPSGESDTNVPNK</sequence>
<proteinExistence type="predicted"/>
<dbReference type="Gene3D" id="2.40.50.230">
    <property type="entry name" value="Gp5 N-terminal domain"/>
    <property type="match status" value="1"/>
</dbReference>